<dbReference type="GO" id="GO:0051301">
    <property type="term" value="P:cell division"/>
    <property type="evidence" value="ECO:0007669"/>
    <property type="project" value="UniProtKB-KW"/>
</dbReference>
<comment type="subcellular location">
    <subcellularLocation>
        <location evidence="1">Nucleus</location>
    </subcellularLocation>
</comment>
<gene>
    <name evidence="13" type="ORF">FQA47_022727</name>
</gene>
<evidence type="ECO:0000313" key="13">
    <source>
        <dbReference type="EMBL" id="KAF6738023.1"/>
    </source>
</evidence>
<keyword evidence="5" id="KW-0132">Cell division</keyword>
<feature type="region of interest" description="Disordered" evidence="12">
    <location>
        <begin position="136"/>
        <end position="155"/>
    </location>
</feature>
<dbReference type="EMBL" id="WKFB01000041">
    <property type="protein sequence ID" value="KAF6738023.1"/>
    <property type="molecule type" value="Genomic_DNA"/>
</dbReference>
<evidence type="ECO:0000256" key="2">
    <source>
        <dbReference type="ARBA" id="ARBA00004906"/>
    </source>
</evidence>
<dbReference type="PANTHER" id="PTHR28672">
    <property type="entry name" value="ANAPHASE-PROMOTING COMPLEX SUBUNIT 13"/>
    <property type="match status" value="1"/>
</dbReference>
<dbReference type="Pfam" id="PF05839">
    <property type="entry name" value="Apc13p"/>
    <property type="match status" value="1"/>
</dbReference>
<accession>A0A834FPJ6</accession>
<feature type="region of interest" description="Disordered" evidence="12">
    <location>
        <begin position="216"/>
        <end position="264"/>
    </location>
</feature>
<comment type="caution">
    <text evidence="13">The sequence shown here is derived from an EMBL/GenBank/DDBJ whole genome shotgun (WGS) entry which is preliminary data.</text>
</comment>
<evidence type="ECO:0000256" key="1">
    <source>
        <dbReference type="ARBA" id="ARBA00004123"/>
    </source>
</evidence>
<keyword evidence="7" id="KW-0833">Ubl conjugation pathway</keyword>
<evidence type="ECO:0000256" key="6">
    <source>
        <dbReference type="ARBA" id="ARBA00022776"/>
    </source>
</evidence>
<evidence type="ECO:0000256" key="12">
    <source>
        <dbReference type="SAM" id="MobiDB-lite"/>
    </source>
</evidence>
<proteinExistence type="inferred from homology"/>
<evidence type="ECO:0000256" key="3">
    <source>
        <dbReference type="ARBA" id="ARBA00006940"/>
    </source>
</evidence>
<comment type="similarity">
    <text evidence="3">Belongs to the APC13 family.</text>
</comment>
<dbReference type="PANTHER" id="PTHR28672:SF1">
    <property type="entry name" value="ANAPHASE-PROMOTING COMPLEX SUBUNIT 13"/>
    <property type="match status" value="1"/>
</dbReference>
<comment type="pathway">
    <text evidence="2">Protein modification; protein ubiquitination.</text>
</comment>
<keyword evidence="6" id="KW-0498">Mitosis</keyword>
<evidence type="ECO:0000313" key="14">
    <source>
        <dbReference type="Proteomes" id="UP000646548"/>
    </source>
</evidence>
<comment type="function">
    <text evidence="11">Component of the anaphase promoting complex/cyclosome (APC/C), a cell cycle-regulated E3 ubiquitin ligase that controls progression through mitosis and the G1 phase of the cell cycle. The APC/C complex acts by mediating ubiquitination and subsequent degradation of target proteins: it mainly mediates the formation of 'Lys-11'-linked polyubiquitin chains and, to a lower extent, the formation of 'Lys-48'- and 'Lys-63'-linked polyubiquitin chains. The APC/C complex catalyzes assembly of branched 'Lys-11'-/'Lys-48'-linked branched ubiquitin chains on target proteins.</text>
</comment>
<evidence type="ECO:0000256" key="8">
    <source>
        <dbReference type="ARBA" id="ARBA00023242"/>
    </source>
</evidence>
<feature type="compositionally biased region" description="Low complexity" evidence="12">
    <location>
        <begin position="1"/>
        <end position="14"/>
    </location>
</feature>
<feature type="region of interest" description="Disordered" evidence="12">
    <location>
        <begin position="1"/>
        <end position="107"/>
    </location>
</feature>
<organism evidence="13 14">
    <name type="scientific">Oryzias melastigma</name>
    <name type="common">Marine medaka</name>
    <dbReference type="NCBI Taxonomy" id="30732"/>
    <lineage>
        <taxon>Eukaryota</taxon>
        <taxon>Metazoa</taxon>
        <taxon>Chordata</taxon>
        <taxon>Craniata</taxon>
        <taxon>Vertebrata</taxon>
        <taxon>Euteleostomi</taxon>
        <taxon>Actinopterygii</taxon>
        <taxon>Neopterygii</taxon>
        <taxon>Teleostei</taxon>
        <taxon>Neoteleostei</taxon>
        <taxon>Acanthomorphata</taxon>
        <taxon>Ovalentaria</taxon>
        <taxon>Atherinomorphae</taxon>
        <taxon>Beloniformes</taxon>
        <taxon>Adrianichthyidae</taxon>
        <taxon>Oryziinae</taxon>
        <taxon>Oryzias</taxon>
    </lineage>
</organism>
<evidence type="ECO:0000256" key="5">
    <source>
        <dbReference type="ARBA" id="ARBA00022618"/>
    </source>
</evidence>
<evidence type="ECO:0000256" key="10">
    <source>
        <dbReference type="ARBA" id="ARBA00031338"/>
    </source>
</evidence>
<keyword evidence="9" id="KW-0131">Cell cycle</keyword>
<feature type="compositionally biased region" description="Basic and acidic residues" evidence="12">
    <location>
        <begin position="92"/>
        <end position="106"/>
    </location>
</feature>
<reference evidence="13" key="1">
    <citation type="journal article" name="BMC Genomics">
        <title>Long-read sequencing and de novo genome assembly of marine medaka (Oryzias melastigma).</title>
        <authorList>
            <person name="Liang P."/>
            <person name="Saqib H.S.A."/>
            <person name="Ni X."/>
            <person name="Shen Y."/>
        </authorList>
    </citation>
    <scope>NUCLEOTIDE SEQUENCE</scope>
    <source>
        <strain evidence="13">Bigg-433</strain>
    </source>
</reference>
<dbReference type="Proteomes" id="UP000646548">
    <property type="component" value="Unassembled WGS sequence"/>
</dbReference>
<dbReference type="InterPro" id="IPR008401">
    <property type="entry name" value="Apc13"/>
</dbReference>
<feature type="compositionally biased region" description="Basic residues" evidence="12">
    <location>
        <begin position="42"/>
        <end position="56"/>
    </location>
</feature>
<dbReference type="GO" id="GO:0005680">
    <property type="term" value="C:anaphase-promoting complex"/>
    <property type="evidence" value="ECO:0007669"/>
    <property type="project" value="InterPro"/>
</dbReference>
<evidence type="ECO:0000256" key="11">
    <source>
        <dbReference type="ARBA" id="ARBA00045696"/>
    </source>
</evidence>
<dbReference type="GO" id="GO:0070979">
    <property type="term" value="P:protein K11-linked ubiquitination"/>
    <property type="evidence" value="ECO:0007669"/>
    <property type="project" value="TreeGrafter"/>
</dbReference>
<protein>
    <recommendedName>
        <fullName evidence="4">Anaphase-promoting complex subunit 13</fullName>
    </recommendedName>
    <alternativeName>
        <fullName evidence="10">Cyclosome subunit 13</fullName>
    </alternativeName>
</protein>
<keyword evidence="8" id="KW-0539">Nucleus</keyword>
<evidence type="ECO:0000256" key="9">
    <source>
        <dbReference type="ARBA" id="ARBA00023306"/>
    </source>
</evidence>
<evidence type="ECO:0000256" key="7">
    <source>
        <dbReference type="ARBA" id="ARBA00022786"/>
    </source>
</evidence>
<name>A0A834FPJ6_ORYME</name>
<evidence type="ECO:0000256" key="4">
    <source>
        <dbReference type="ARBA" id="ARBA00013935"/>
    </source>
</evidence>
<feature type="compositionally biased region" description="Polar residues" evidence="12">
    <location>
        <begin position="255"/>
        <end position="264"/>
    </location>
</feature>
<sequence length="264" mass="28634">MGQQGAGAAAPAGPESHPNRPPAAADGAAAGGRARGPAALQTRKKRTSRHARRRHFDTKQPFDLKPSLTVGHESICPNRREPESRPLAGHGPEAEREGGRTERPDRWTLGSSLCAGIEELRNPNTLQRLNEDLKSPVNLNNEGDDQTDIGFSIRPTGTEVSNTDITRRLSLVPAAARGVSRSPSGSRTLDMDSEIQRDGRVLDLTDDAWREDKLPYEDVTVPLSELPEAEQDNGGSTESVKEQEMKWTDLALQSLHENTPSSGS</sequence>
<dbReference type="AlphaFoldDB" id="A0A834FPJ6"/>